<evidence type="ECO:0000256" key="5">
    <source>
        <dbReference type="ARBA" id="ARBA00023136"/>
    </source>
</evidence>
<keyword evidence="8" id="KW-1185">Reference proteome</keyword>
<comment type="subcellular location">
    <subcellularLocation>
        <location evidence="1 6">Membrane</location>
        <topology evidence="1 6">Multi-pass membrane protein</topology>
    </subcellularLocation>
</comment>
<reference evidence="8" key="1">
    <citation type="journal article" date="2019" name="Nat. Commun.">
        <title>Expansion of phycobilisome linker gene families in mesophilic red algae.</title>
        <authorList>
            <person name="Lee J."/>
            <person name="Kim D."/>
            <person name="Bhattacharya D."/>
            <person name="Yoon H.S."/>
        </authorList>
    </citation>
    <scope>NUCLEOTIDE SEQUENCE [LARGE SCALE GENOMIC DNA]</scope>
    <source>
        <strain evidence="8">CCMP 1328</strain>
    </source>
</reference>
<evidence type="ECO:0000256" key="2">
    <source>
        <dbReference type="ARBA" id="ARBA00009190"/>
    </source>
</evidence>
<comment type="similarity">
    <text evidence="2 6">Belongs to the GDT1 family.</text>
</comment>
<evidence type="ECO:0000256" key="4">
    <source>
        <dbReference type="ARBA" id="ARBA00022989"/>
    </source>
</evidence>
<protein>
    <recommendedName>
        <fullName evidence="6">GDT1 family protein</fullName>
    </recommendedName>
</protein>
<dbReference type="GO" id="GO:0005794">
    <property type="term" value="C:Golgi apparatus"/>
    <property type="evidence" value="ECO:0007669"/>
    <property type="project" value="TreeGrafter"/>
</dbReference>
<keyword evidence="3 6" id="KW-0812">Transmembrane</keyword>
<dbReference type="PANTHER" id="PTHR12608">
    <property type="entry name" value="TRANSMEMBRANE PROTEIN HTP-1 RELATED"/>
    <property type="match status" value="1"/>
</dbReference>
<dbReference type="GO" id="GO:0015085">
    <property type="term" value="F:calcium ion transmembrane transporter activity"/>
    <property type="evidence" value="ECO:0007669"/>
    <property type="project" value="TreeGrafter"/>
</dbReference>
<dbReference type="GO" id="GO:0032468">
    <property type="term" value="P:Golgi calcium ion homeostasis"/>
    <property type="evidence" value="ECO:0007669"/>
    <property type="project" value="TreeGrafter"/>
</dbReference>
<proteinExistence type="inferred from homology"/>
<dbReference type="AlphaFoldDB" id="A0A5J4Z1U6"/>
<keyword evidence="5 6" id="KW-0472">Membrane</keyword>
<keyword evidence="4 6" id="KW-1133">Transmembrane helix</keyword>
<evidence type="ECO:0000313" key="7">
    <source>
        <dbReference type="EMBL" id="KAA8497132.1"/>
    </source>
</evidence>
<feature type="transmembrane region" description="Helical" evidence="6">
    <location>
        <begin position="111"/>
        <end position="135"/>
    </location>
</feature>
<dbReference type="GO" id="GO:0032472">
    <property type="term" value="P:Golgi calcium ion transport"/>
    <property type="evidence" value="ECO:0007669"/>
    <property type="project" value="TreeGrafter"/>
</dbReference>
<evidence type="ECO:0000256" key="6">
    <source>
        <dbReference type="RuleBase" id="RU365102"/>
    </source>
</evidence>
<dbReference type="PANTHER" id="PTHR12608:SF6">
    <property type="entry name" value="PROTEIN PAM71, CHLOROPLASTIC"/>
    <property type="match status" value="1"/>
</dbReference>
<dbReference type="Proteomes" id="UP000324585">
    <property type="component" value="Unassembled WGS sequence"/>
</dbReference>
<gene>
    <name evidence="7" type="ORF">FVE85_0861</name>
</gene>
<organism evidence="7 8">
    <name type="scientific">Porphyridium purpureum</name>
    <name type="common">Red alga</name>
    <name type="synonym">Porphyridium cruentum</name>
    <dbReference type="NCBI Taxonomy" id="35688"/>
    <lineage>
        <taxon>Eukaryota</taxon>
        <taxon>Rhodophyta</taxon>
        <taxon>Bangiophyceae</taxon>
        <taxon>Porphyridiales</taxon>
        <taxon>Porphyridiaceae</taxon>
        <taxon>Porphyridium</taxon>
    </lineage>
</organism>
<dbReference type="OMA" id="ASEMNSW"/>
<dbReference type="GO" id="GO:0005384">
    <property type="term" value="F:manganese ion transmembrane transporter activity"/>
    <property type="evidence" value="ECO:0007669"/>
    <property type="project" value="TreeGrafter"/>
</dbReference>
<feature type="transmembrane region" description="Helical" evidence="6">
    <location>
        <begin position="315"/>
        <end position="338"/>
    </location>
</feature>
<dbReference type="InterPro" id="IPR001727">
    <property type="entry name" value="GDT1-like"/>
</dbReference>
<comment type="caution">
    <text evidence="7">The sequence shown here is derived from an EMBL/GenBank/DDBJ whole genome shotgun (WGS) entry which is preliminary data.</text>
</comment>
<feature type="transmembrane region" description="Helical" evidence="6">
    <location>
        <begin position="155"/>
        <end position="175"/>
    </location>
</feature>
<name>A0A5J4Z1U6_PORPP</name>
<dbReference type="GO" id="GO:0016020">
    <property type="term" value="C:membrane"/>
    <property type="evidence" value="ECO:0007669"/>
    <property type="project" value="UniProtKB-SubCell"/>
</dbReference>
<evidence type="ECO:0000313" key="8">
    <source>
        <dbReference type="Proteomes" id="UP000324585"/>
    </source>
</evidence>
<evidence type="ECO:0000256" key="1">
    <source>
        <dbReference type="ARBA" id="ARBA00004141"/>
    </source>
</evidence>
<accession>A0A5J4Z1U6</accession>
<sequence>MAFVVGVPALAGRRHGRHPVFESGSKRVVSVDAKGFRARPTRRLMWQMGMQQPLNDPDVEVDVSCGANAEVSEQSANLAVARKTQTVEKPQPHSSLGWTWKAMSRAVVRMLVCTAGGALLSKAFVMPALAMAAGVTGLPLNAELDSFSAGFTSSFLLVLSSEIGDKTFFISALLSLKYAKRLVLVGTLGALSLMTLISVGIGQVFHALPSSLNTSIPLDDYAAVALLVWFGIDNIRSGLAMGKDDADGEKRDAEEAIAEAESEKSKGSRPGWIQALSRSEDIKIIVETFTLIFLAEWGDKSMLTTIALAAAKSPLGVVLGGISGHAIASIIAVVGGSFLSEYLTERNARLIGGVLFLVFAVLTILGIY</sequence>
<feature type="transmembrane region" description="Helical" evidence="6">
    <location>
        <begin position="182"/>
        <end position="201"/>
    </location>
</feature>
<dbReference type="Pfam" id="PF01169">
    <property type="entry name" value="GDT1"/>
    <property type="match status" value="2"/>
</dbReference>
<evidence type="ECO:0000256" key="3">
    <source>
        <dbReference type="ARBA" id="ARBA00022692"/>
    </source>
</evidence>
<dbReference type="OrthoDB" id="442680at2759"/>
<feature type="transmembrane region" description="Helical" evidence="6">
    <location>
        <begin position="350"/>
        <end position="367"/>
    </location>
</feature>
<dbReference type="EMBL" id="VRMN01000002">
    <property type="protein sequence ID" value="KAA8497132.1"/>
    <property type="molecule type" value="Genomic_DNA"/>
</dbReference>